<dbReference type="InterPro" id="IPR036691">
    <property type="entry name" value="Endo/exonu/phosph_ase_sf"/>
</dbReference>
<evidence type="ECO:0000313" key="2">
    <source>
        <dbReference type="Proteomes" id="UP001549921"/>
    </source>
</evidence>
<accession>A0ABD0SJS8</accession>
<organism evidence="1 2">
    <name type="scientific">Loxostege sticticalis</name>
    <name type="common">Beet webworm moth</name>
    <dbReference type="NCBI Taxonomy" id="481309"/>
    <lineage>
        <taxon>Eukaryota</taxon>
        <taxon>Metazoa</taxon>
        <taxon>Ecdysozoa</taxon>
        <taxon>Arthropoda</taxon>
        <taxon>Hexapoda</taxon>
        <taxon>Insecta</taxon>
        <taxon>Pterygota</taxon>
        <taxon>Neoptera</taxon>
        <taxon>Endopterygota</taxon>
        <taxon>Lepidoptera</taxon>
        <taxon>Glossata</taxon>
        <taxon>Ditrysia</taxon>
        <taxon>Pyraloidea</taxon>
        <taxon>Crambidae</taxon>
        <taxon>Pyraustinae</taxon>
        <taxon>Loxostege</taxon>
    </lineage>
</organism>
<proteinExistence type="predicted"/>
<dbReference type="AlphaFoldDB" id="A0ABD0SJS8"/>
<dbReference type="SUPFAM" id="SSF56219">
    <property type="entry name" value="DNase I-like"/>
    <property type="match status" value="1"/>
</dbReference>
<name>A0ABD0SJS8_LOXSC</name>
<protein>
    <submittedName>
        <fullName evidence="1">Uncharacterized protein</fullName>
    </submittedName>
</protein>
<gene>
    <name evidence="1" type="ORF">ABMA28_006030</name>
</gene>
<evidence type="ECO:0000313" key="1">
    <source>
        <dbReference type="EMBL" id="KAL0820085.1"/>
    </source>
</evidence>
<comment type="caution">
    <text evidence="1">The sequence shown here is derived from an EMBL/GenBank/DDBJ whole genome shotgun (WGS) entry which is preliminary data.</text>
</comment>
<reference evidence="1 2" key="1">
    <citation type="submission" date="2024-06" db="EMBL/GenBank/DDBJ databases">
        <title>A chromosome-level genome assembly of beet webworm, Loxostege sticticalis.</title>
        <authorList>
            <person name="Zhang Y."/>
        </authorList>
    </citation>
    <scope>NUCLEOTIDE SEQUENCE [LARGE SCALE GENOMIC DNA]</scope>
    <source>
        <strain evidence="1">AQ028</strain>
        <tissue evidence="1">Male pupae</tissue>
    </source>
</reference>
<dbReference type="EMBL" id="JBEDNZ010000019">
    <property type="protein sequence ID" value="KAL0820085.1"/>
    <property type="molecule type" value="Genomic_DNA"/>
</dbReference>
<sequence length="231" mass="26703">MANLNIYYQNARGLRTKTHIFKRNLYMHQYDVISITESWLIEGISNSELFDDRYLIWRRDRDYVRTGEMYGGGVLLAVRRDLIAMERPEWSSSAEDIWITVTYRHNNKTPTKVHFCTLYLCDEKNGPSFNTQLHIFAEGLSSIVNSCPNDKFPHGIAGETQINSFNVLTECNLNQFNLCRNINDRLLDLVLSNSSISVKACDDPLVPEDVNHKALSVYLDFCISLSVRRLR</sequence>
<dbReference type="Gene3D" id="3.60.10.10">
    <property type="entry name" value="Endonuclease/exonuclease/phosphatase"/>
    <property type="match status" value="1"/>
</dbReference>
<dbReference type="Proteomes" id="UP001549921">
    <property type="component" value="Unassembled WGS sequence"/>
</dbReference>